<evidence type="ECO:0000313" key="3">
    <source>
        <dbReference type="EMBL" id="KXG44549.1"/>
    </source>
</evidence>
<dbReference type="PROSITE" id="PS51272">
    <property type="entry name" value="SLH"/>
    <property type="match status" value="3"/>
</dbReference>
<keyword evidence="4" id="KW-1185">Reference proteome</keyword>
<evidence type="ECO:0000256" key="1">
    <source>
        <dbReference type="ARBA" id="ARBA00022729"/>
    </source>
</evidence>
<feature type="domain" description="SLH" evidence="2">
    <location>
        <begin position="30"/>
        <end position="93"/>
    </location>
</feature>
<dbReference type="Proteomes" id="UP000070352">
    <property type="component" value="Unassembled WGS sequence"/>
</dbReference>
<feature type="domain" description="SLH" evidence="2">
    <location>
        <begin position="97"/>
        <end position="157"/>
    </location>
</feature>
<dbReference type="Pfam" id="PF00395">
    <property type="entry name" value="SLH"/>
    <property type="match status" value="2"/>
</dbReference>
<proteinExistence type="predicted"/>
<protein>
    <recommendedName>
        <fullName evidence="2">SLH domain-containing protein</fullName>
    </recommendedName>
</protein>
<organism evidence="3 4">
    <name type="scientific">Tepidibacillus decaturensis</name>
    <dbReference type="NCBI Taxonomy" id="1413211"/>
    <lineage>
        <taxon>Bacteria</taxon>
        <taxon>Bacillati</taxon>
        <taxon>Bacillota</taxon>
        <taxon>Bacilli</taxon>
        <taxon>Bacillales</taxon>
        <taxon>Bacillaceae</taxon>
        <taxon>Tepidibacillus</taxon>
    </lineage>
</organism>
<dbReference type="AlphaFoldDB" id="A0A135L6J3"/>
<keyword evidence="1" id="KW-0732">Signal</keyword>
<evidence type="ECO:0000259" key="2">
    <source>
        <dbReference type="PROSITE" id="PS51272"/>
    </source>
</evidence>
<evidence type="ECO:0000313" key="4">
    <source>
        <dbReference type="Proteomes" id="UP000070352"/>
    </source>
</evidence>
<dbReference type="EMBL" id="LSKU01000001">
    <property type="protein sequence ID" value="KXG44549.1"/>
    <property type="molecule type" value="Genomic_DNA"/>
</dbReference>
<dbReference type="InterPro" id="IPR001119">
    <property type="entry name" value="SLH_dom"/>
</dbReference>
<feature type="domain" description="SLH" evidence="2">
    <location>
        <begin position="158"/>
        <end position="225"/>
    </location>
</feature>
<sequence>MRKLRTLNVVLVFILVFALIPFGAFANAEGFSPFKDVGNKHWGLQYILKMQLRGVVTGYGDGRFQPDKTVSQLEAVVMAVRAMGLEDEAKTANTTQIDNLGLSLPKGWNAIGYVAVAAQKGLIEADLFNPNQGASRAWVAQLIIRMIGAENEVGSTATTSFVDDSSIPSYLKGYVALASEKGIITGSYNANSQLQFNPNSTVTRAQLATMIGRTDRFMADVDGQLPVGTIQSITNNIYTIKTEDGVTGTYIFSSKAALYNPDGSSIQLADLKQGDQIRFGVDSQGYIVYLEQLDEVMPVNQTQITGTIVQHLVADQLLTIKDENGKLNVYRYDQNTKVKSSSTVSVDISSLAVGNEVILYLDMENKILTIELTSNLNLSNNKGTIYSLDLENKIIMIEDNGKYRAFSLSDQVIVEYAGVRFPTVKDLQKGDQVELVVENDQVTTIRMIQPYQNVTLNGKVVVVSTSDQILTLRLTDGSLKAYEISEQADIQIEGINNATLADLKVDDEVSFTVENQRLVSLTVLNRFYLSDLTGTVKSIDTVNRYLTIENSKGELKTYPIDDYVDLDLDLRYPEIEDIEVGMKVSLKLKDNLIYAITLNNTVEGEFVRIDDQEDFITLKNEQRQTLTYRLDPDVDVNIANETRPDLSDLEVGQEIIVTIKQEVVTKIDVRTAGTYTLTDISTSRKRITVDIDGDEDYYYLSSSTTLSIPNVSKPTIEDLKEGDTVQLTFIGDDLERIDVIPPTYGTIASIETYREQLILNTSDGQKTISLNNSVTVYNSNGTEMSINNLKTDDYVKVVEVGSEILITQMEKVSGTLTTVNVNDGRIYIQDTSGMYKSYQLAKDVRVWKGTATYHLGDLQQGQSLTLYLLDDVVIGIKVN</sequence>
<reference evidence="3 4" key="1">
    <citation type="submission" date="2016-02" db="EMBL/GenBank/DDBJ databases">
        <title>Draft Genome for Tepidibacillus decaturensis nov. sp. Strain Z9, an Anaerobic, Moderately Thermophilic and Heterotrophic Bacterium from Deep Subsurface of the Illinois Basin, USA.</title>
        <authorList>
            <person name="Dong Y."/>
            <person name="Chang J.Y."/>
            <person name="Sanford R."/>
            <person name="Fouke B.W."/>
        </authorList>
    </citation>
    <scope>NUCLEOTIDE SEQUENCE [LARGE SCALE GENOMIC DNA]</scope>
    <source>
        <strain evidence="3 4">Z9</strain>
    </source>
</reference>
<accession>A0A135L6J3</accession>
<name>A0A135L6J3_9BACI</name>
<dbReference type="OrthoDB" id="2611444at2"/>
<comment type="caution">
    <text evidence="3">The sequence shown here is derived from an EMBL/GenBank/DDBJ whole genome shotgun (WGS) entry which is preliminary data.</text>
</comment>
<gene>
    <name evidence="3" type="ORF">U473_11365</name>
</gene>
<dbReference type="STRING" id="1413211.U473_11365"/>
<dbReference type="RefSeq" id="WP_068726412.1">
    <property type="nucleotide sequence ID" value="NZ_LSKU01000001.1"/>
</dbReference>